<keyword evidence="3" id="KW-1185">Reference proteome</keyword>
<reference evidence="2 3" key="1">
    <citation type="journal article" date="2016" name="Genome Biol. Evol.">
        <title>Divergent and convergent evolution of fungal pathogenicity.</title>
        <authorList>
            <person name="Shang Y."/>
            <person name="Xiao G."/>
            <person name="Zheng P."/>
            <person name="Cen K."/>
            <person name="Zhan S."/>
            <person name="Wang C."/>
        </authorList>
    </citation>
    <scope>NUCLEOTIDE SEQUENCE [LARGE SCALE GENOMIC DNA]</scope>
    <source>
        <strain evidence="2 3">ARSEF 7405</strain>
    </source>
</reference>
<gene>
    <name evidence="2" type="ORF">AAP_03116</name>
</gene>
<feature type="region of interest" description="Disordered" evidence="1">
    <location>
        <begin position="337"/>
        <end position="396"/>
    </location>
</feature>
<proteinExistence type="predicted"/>
<feature type="compositionally biased region" description="Basic and acidic residues" evidence="1">
    <location>
        <begin position="344"/>
        <end position="357"/>
    </location>
</feature>
<dbReference type="Proteomes" id="UP000242877">
    <property type="component" value="Unassembled WGS sequence"/>
</dbReference>
<name>A0A167YXX5_9EURO</name>
<feature type="region of interest" description="Disordered" evidence="1">
    <location>
        <begin position="249"/>
        <end position="313"/>
    </location>
</feature>
<comment type="caution">
    <text evidence="2">The sequence shown here is derived from an EMBL/GenBank/DDBJ whole genome shotgun (WGS) entry which is preliminary data.</text>
</comment>
<organism evidence="2 3">
    <name type="scientific">Ascosphaera apis ARSEF 7405</name>
    <dbReference type="NCBI Taxonomy" id="392613"/>
    <lineage>
        <taxon>Eukaryota</taxon>
        <taxon>Fungi</taxon>
        <taxon>Dikarya</taxon>
        <taxon>Ascomycota</taxon>
        <taxon>Pezizomycotina</taxon>
        <taxon>Eurotiomycetes</taxon>
        <taxon>Eurotiomycetidae</taxon>
        <taxon>Onygenales</taxon>
        <taxon>Ascosphaeraceae</taxon>
        <taxon>Ascosphaera</taxon>
    </lineage>
</organism>
<feature type="compositionally biased region" description="Basic and acidic residues" evidence="1">
    <location>
        <begin position="268"/>
        <end position="278"/>
    </location>
</feature>
<feature type="compositionally biased region" description="Acidic residues" evidence="1">
    <location>
        <begin position="166"/>
        <end position="176"/>
    </location>
</feature>
<feature type="region of interest" description="Disordered" evidence="1">
    <location>
        <begin position="166"/>
        <end position="200"/>
    </location>
</feature>
<accession>A0A167YXX5</accession>
<dbReference type="AlphaFoldDB" id="A0A167YXX5"/>
<feature type="region of interest" description="Disordered" evidence="1">
    <location>
        <begin position="417"/>
        <end position="464"/>
    </location>
</feature>
<sequence length="527" mass="60622">MVSNHQFTASWSVIIEELERVRKLFLRRKRSQSRSLSRAAVQRLRSLSRRRKEDREDECYSAKDIEFVDLIDTIINDIRNARGHGRSVFGNAVFDKGDDSVIHELDVHYTLFKAKADQYLPPGWKREKLTDEIRWQLESACTTVGSDTVKSINDYKRRLAGDTFDFQDDPLVDEPDSPPALQRLPSRGRSGNPHDYIDSDDERLVSGLGAAHRLRSTSRRGRVSLSHDFGMLHIEDTYRKSDTQFDYDGVTSYSRPNTAGQSSPESLQDDRREFDYSPKLRSNYGPTLFRKDGIDTRRSQKSSSSQTKGKVTYLPYRPHPSCWPTTPRDSNYEYNPRHINGNASRHESTGKGYRDGRTTMPLSPPSTAKFASSDRTGETAKPHRYSAYNGSNHAPYPVSPMDEPSNADRYQYFPIPVHTSSGRTRTGFVGIPDSGRGRRSRQTWTPYDQDDYDYNNNYTPSGRYNEHAYSARRYSRPATPHKMDRQYQPYDGTSFKYYTNGYNEYYAPEKREFRGSAYEADGFELPG</sequence>
<feature type="compositionally biased region" description="Basic and acidic residues" evidence="1">
    <location>
        <begin position="289"/>
        <end position="298"/>
    </location>
</feature>
<evidence type="ECO:0000256" key="1">
    <source>
        <dbReference type="SAM" id="MobiDB-lite"/>
    </source>
</evidence>
<evidence type="ECO:0000313" key="2">
    <source>
        <dbReference type="EMBL" id="KZZ91897.1"/>
    </source>
</evidence>
<feature type="compositionally biased region" description="Polar residues" evidence="1">
    <location>
        <begin position="251"/>
        <end position="266"/>
    </location>
</feature>
<dbReference type="VEuPathDB" id="FungiDB:AAP_03116"/>
<evidence type="ECO:0000313" key="3">
    <source>
        <dbReference type="Proteomes" id="UP000242877"/>
    </source>
</evidence>
<feature type="compositionally biased region" description="Polar residues" evidence="1">
    <location>
        <begin position="365"/>
        <end position="374"/>
    </location>
</feature>
<protein>
    <submittedName>
        <fullName evidence="2">Uncharacterized protein</fullName>
    </submittedName>
</protein>
<dbReference type="EMBL" id="AZGZ01000012">
    <property type="protein sequence ID" value="KZZ91897.1"/>
    <property type="molecule type" value="Genomic_DNA"/>
</dbReference>